<protein>
    <submittedName>
        <fullName evidence="6">DoxX family protein</fullName>
    </submittedName>
</protein>
<evidence type="ECO:0000313" key="6">
    <source>
        <dbReference type="EMBL" id="MFC5002640.1"/>
    </source>
</evidence>
<keyword evidence="2 5" id="KW-0812">Transmembrane</keyword>
<evidence type="ECO:0000313" key="7">
    <source>
        <dbReference type="Proteomes" id="UP001595912"/>
    </source>
</evidence>
<evidence type="ECO:0000256" key="5">
    <source>
        <dbReference type="SAM" id="Phobius"/>
    </source>
</evidence>
<name>A0ABV9W1U6_9ACTN</name>
<dbReference type="EMBL" id="JBHSIU010000041">
    <property type="protein sequence ID" value="MFC5002640.1"/>
    <property type="molecule type" value="Genomic_DNA"/>
</dbReference>
<keyword evidence="4 5" id="KW-0472">Membrane</keyword>
<proteinExistence type="predicted"/>
<reference evidence="7" key="1">
    <citation type="journal article" date="2019" name="Int. J. Syst. Evol. Microbiol.">
        <title>The Global Catalogue of Microorganisms (GCM) 10K type strain sequencing project: providing services to taxonomists for standard genome sequencing and annotation.</title>
        <authorList>
            <consortium name="The Broad Institute Genomics Platform"/>
            <consortium name="The Broad Institute Genome Sequencing Center for Infectious Disease"/>
            <person name="Wu L."/>
            <person name="Ma J."/>
        </authorList>
    </citation>
    <scope>NUCLEOTIDE SEQUENCE [LARGE SCALE GENOMIC DNA]</scope>
    <source>
        <strain evidence="7">CGMCC 4.7152</strain>
    </source>
</reference>
<feature type="transmembrane region" description="Helical" evidence="5">
    <location>
        <begin position="21"/>
        <end position="44"/>
    </location>
</feature>
<evidence type="ECO:0000256" key="2">
    <source>
        <dbReference type="ARBA" id="ARBA00022692"/>
    </source>
</evidence>
<organism evidence="6 7">
    <name type="scientific">Dactylosporangium cerinum</name>
    <dbReference type="NCBI Taxonomy" id="1434730"/>
    <lineage>
        <taxon>Bacteria</taxon>
        <taxon>Bacillati</taxon>
        <taxon>Actinomycetota</taxon>
        <taxon>Actinomycetes</taxon>
        <taxon>Micromonosporales</taxon>
        <taxon>Micromonosporaceae</taxon>
        <taxon>Dactylosporangium</taxon>
    </lineage>
</organism>
<keyword evidence="3 5" id="KW-1133">Transmembrane helix</keyword>
<dbReference type="InterPro" id="IPR032808">
    <property type="entry name" value="DoxX"/>
</dbReference>
<accession>A0ABV9W1U6</accession>
<sequence>MHRCTLSKEKLAAQPGGEWTHSVSAGFLKTLGCLELLSVVGLILPAVLDIAPVMVPVTAVCWVLLLTGAMITRGRLGQVKLVAGDAAYFAIAVFVAYGRFVIEPFSS</sequence>
<evidence type="ECO:0000256" key="1">
    <source>
        <dbReference type="ARBA" id="ARBA00004141"/>
    </source>
</evidence>
<gene>
    <name evidence="6" type="ORF">ACFPIJ_33025</name>
</gene>
<dbReference type="RefSeq" id="WP_380120862.1">
    <property type="nucleotide sequence ID" value="NZ_JBHSIU010000041.1"/>
</dbReference>
<comment type="subcellular location">
    <subcellularLocation>
        <location evidence="1">Membrane</location>
        <topology evidence="1">Multi-pass membrane protein</topology>
    </subcellularLocation>
</comment>
<comment type="caution">
    <text evidence="6">The sequence shown here is derived from an EMBL/GenBank/DDBJ whole genome shotgun (WGS) entry which is preliminary data.</text>
</comment>
<dbReference type="Proteomes" id="UP001595912">
    <property type="component" value="Unassembled WGS sequence"/>
</dbReference>
<feature type="transmembrane region" description="Helical" evidence="5">
    <location>
        <begin position="81"/>
        <end position="102"/>
    </location>
</feature>
<dbReference type="Pfam" id="PF13564">
    <property type="entry name" value="DoxX_2"/>
    <property type="match status" value="1"/>
</dbReference>
<feature type="transmembrane region" description="Helical" evidence="5">
    <location>
        <begin position="50"/>
        <end position="69"/>
    </location>
</feature>
<evidence type="ECO:0000256" key="4">
    <source>
        <dbReference type="ARBA" id="ARBA00023136"/>
    </source>
</evidence>
<evidence type="ECO:0000256" key="3">
    <source>
        <dbReference type="ARBA" id="ARBA00022989"/>
    </source>
</evidence>
<keyword evidence="7" id="KW-1185">Reference proteome</keyword>